<reference evidence="7" key="1">
    <citation type="submission" date="2013-12" db="EMBL/GenBank/DDBJ databases">
        <authorList>
            <person name="Genoscope - CEA"/>
        </authorList>
    </citation>
    <scope>NUCLEOTIDE SEQUENCE</scope>
    <source>
        <strain evidence="7">CBS 1993</strain>
    </source>
</reference>
<dbReference type="Gene3D" id="4.10.1000.10">
    <property type="entry name" value="Zinc finger, CCCH-type"/>
    <property type="match status" value="1"/>
</dbReference>
<name>W6MNT7_9ASCO</name>
<evidence type="ECO:0000256" key="2">
    <source>
        <dbReference type="ARBA" id="ARBA00022771"/>
    </source>
</evidence>
<proteinExistence type="predicted"/>
<dbReference type="OrthoDB" id="273070at2759"/>
<dbReference type="InterPro" id="IPR019496">
    <property type="entry name" value="NUFIP1_cons_dom"/>
</dbReference>
<dbReference type="STRING" id="1382522.W6MNT7"/>
<evidence type="ECO:0000256" key="5">
    <source>
        <dbReference type="SAM" id="MobiDB-lite"/>
    </source>
</evidence>
<dbReference type="GO" id="GO:0008270">
    <property type="term" value="F:zinc ion binding"/>
    <property type="evidence" value="ECO:0007669"/>
    <property type="project" value="UniProtKB-KW"/>
</dbReference>
<feature type="compositionally biased region" description="Basic and acidic residues" evidence="5">
    <location>
        <begin position="117"/>
        <end position="128"/>
    </location>
</feature>
<dbReference type="GeneID" id="34521712"/>
<dbReference type="EMBL" id="HG793129">
    <property type="protein sequence ID" value="CDK28334.1"/>
    <property type="molecule type" value="Genomic_DNA"/>
</dbReference>
<keyword evidence="1 4" id="KW-0479">Metal-binding</keyword>
<keyword evidence="3 4" id="KW-0862">Zinc</keyword>
<feature type="region of interest" description="Disordered" evidence="5">
    <location>
        <begin position="107"/>
        <end position="136"/>
    </location>
</feature>
<evidence type="ECO:0000259" key="6">
    <source>
        <dbReference type="PROSITE" id="PS50103"/>
    </source>
</evidence>
<evidence type="ECO:0000256" key="3">
    <source>
        <dbReference type="ARBA" id="ARBA00022833"/>
    </source>
</evidence>
<feature type="domain" description="C3H1-type" evidence="6">
    <location>
        <begin position="197"/>
        <end position="225"/>
    </location>
</feature>
<protein>
    <recommendedName>
        <fullName evidence="6">C3H1-type domain-containing protein</fullName>
    </recommendedName>
</protein>
<keyword evidence="8" id="KW-1185">Reference proteome</keyword>
<dbReference type="SMART" id="SM00356">
    <property type="entry name" value="ZnF_C3H1"/>
    <property type="match status" value="1"/>
</dbReference>
<dbReference type="InterPro" id="IPR036855">
    <property type="entry name" value="Znf_CCCH_sf"/>
</dbReference>
<dbReference type="SUPFAM" id="SSF90229">
    <property type="entry name" value="CCCH zinc finger"/>
    <property type="match status" value="1"/>
</dbReference>
<gene>
    <name evidence="7" type="ORF">KUCA_T00004316001</name>
</gene>
<evidence type="ECO:0000256" key="4">
    <source>
        <dbReference type="PROSITE-ProRule" id="PRU00723"/>
    </source>
</evidence>
<reference evidence="7" key="2">
    <citation type="submission" date="2014-02" db="EMBL/GenBank/DDBJ databases">
        <title>Complete DNA sequence of /Kuraishia capsulata/ illustrates novel genomic features among budding yeasts (/Saccharomycotina/).</title>
        <authorList>
            <person name="Morales L."/>
            <person name="Noel B."/>
            <person name="Porcel B."/>
            <person name="Marcet-Houben M."/>
            <person name="Hullo M-F."/>
            <person name="Sacerdot C."/>
            <person name="Tekaia F."/>
            <person name="Leh-Louis V."/>
            <person name="Despons L."/>
            <person name="Khanna V."/>
            <person name="Aury J-M."/>
            <person name="Barbe V."/>
            <person name="Couloux A."/>
            <person name="Labadie K."/>
            <person name="Pelletier E."/>
            <person name="Souciet J-L."/>
            <person name="Boekhout T."/>
            <person name="Gabaldon T."/>
            <person name="Wincker P."/>
            <person name="Dujon B."/>
        </authorList>
    </citation>
    <scope>NUCLEOTIDE SEQUENCE</scope>
    <source>
        <strain evidence="7">CBS 1993</strain>
    </source>
</reference>
<dbReference type="Pfam" id="PF10453">
    <property type="entry name" value="NUFIP1"/>
    <property type="match status" value="1"/>
</dbReference>
<organism evidence="7 8">
    <name type="scientific">Kuraishia capsulata CBS 1993</name>
    <dbReference type="NCBI Taxonomy" id="1382522"/>
    <lineage>
        <taxon>Eukaryota</taxon>
        <taxon>Fungi</taxon>
        <taxon>Dikarya</taxon>
        <taxon>Ascomycota</taxon>
        <taxon>Saccharomycotina</taxon>
        <taxon>Pichiomycetes</taxon>
        <taxon>Pichiales</taxon>
        <taxon>Pichiaceae</taxon>
        <taxon>Kuraishia</taxon>
    </lineage>
</organism>
<accession>W6MNT7</accession>
<dbReference type="AlphaFoldDB" id="W6MNT7"/>
<sequence>MVQRYEKYMRPPSNLLFSKIDYFDCVNKVKSLKDLPRFPNLQQIYLELMYGLDKKRKYEGNGPIGDSKNPRIVRSEAETQVGVSQASDDDDEFQLFPGIKSQLPKVSPEKLVSSADKQLEEVQSKKDELDDPEIEDDEEGRFVKTASSIPIPGTSIVLETEEDIAKWIAERRKNWPTNKRTQEKMSTQTPVTAKRQERVPKICRFFAQTGKCKNGQNCKMLHERRENASNHSSTIRPLKNYKLGDVNGITIQIPLRYAPSANTGKSLHNLLAENEILRDQNGTVLKVIEKLVNSGVVTKDWESLTKNLRLKEKR</sequence>
<dbReference type="PROSITE" id="PS50103">
    <property type="entry name" value="ZF_C3H1"/>
    <property type="match status" value="1"/>
</dbReference>
<keyword evidence="2 4" id="KW-0863">Zinc-finger</keyword>
<dbReference type="Proteomes" id="UP000019384">
    <property type="component" value="Unassembled WGS sequence"/>
</dbReference>
<dbReference type="InterPro" id="IPR000571">
    <property type="entry name" value="Znf_CCCH"/>
</dbReference>
<dbReference type="HOGENOM" id="CLU_885855_0_0_1"/>
<dbReference type="RefSeq" id="XP_022460324.1">
    <property type="nucleotide sequence ID" value="XM_022601038.1"/>
</dbReference>
<dbReference type="Pfam" id="PF00642">
    <property type="entry name" value="zf-CCCH"/>
    <property type="match status" value="1"/>
</dbReference>
<evidence type="ECO:0000256" key="1">
    <source>
        <dbReference type="ARBA" id="ARBA00022723"/>
    </source>
</evidence>
<evidence type="ECO:0000313" key="8">
    <source>
        <dbReference type="Proteomes" id="UP000019384"/>
    </source>
</evidence>
<evidence type="ECO:0000313" key="7">
    <source>
        <dbReference type="EMBL" id="CDK28334.1"/>
    </source>
</evidence>
<feature type="zinc finger region" description="C3H1-type" evidence="4">
    <location>
        <begin position="197"/>
        <end position="225"/>
    </location>
</feature>